<dbReference type="RefSeq" id="WP_038526035.1">
    <property type="nucleotide sequence ID" value="NZ_CP007793.1"/>
</dbReference>
<evidence type="ECO:0000256" key="1">
    <source>
        <dbReference type="ARBA" id="ARBA00005130"/>
    </source>
</evidence>
<dbReference type="Pfam" id="PF01546">
    <property type="entry name" value="Peptidase_M20"/>
    <property type="match status" value="1"/>
</dbReference>
<dbReference type="NCBIfam" id="TIGR01246">
    <property type="entry name" value="dapE_proteo"/>
    <property type="match status" value="1"/>
</dbReference>
<feature type="binding site" evidence="15">
    <location>
        <position position="182"/>
    </location>
    <ligand>
        <name>Zn(2+)</name>
        <dbReference type="ChEBI" id="CHEBI:29105"/>
        <label>1</label>
    </ligand>
</feature>
<comment type="similarity">
    <text evidence="2 15">Belongs to the peptidase M20A family. DapE subfamily.</text>
</comment>
<evidence type="ECO:0000313" key="21">
    <source>
        <dbReference type="Proteomes" id="UP000027186"/>
    </source>
</evidence>
<dbReference type="InterPro" id="IPR005941">
    <property type="entry name" value="DapE_proteobac"/>
</dbReference>
<keyword evidence="7 15" id="KW-0479">Metal-binding</keyword>
<dbReference type="PANTHER" id="PTHR43808">
    <property type="entry name" value="ACETYLORNITHINE DEACETYLASE"/>
    <property type="match status" value="1"/>
</dbReference>
<evidence type="ECO:0000256" key="11">
    <source>
        <dbReference type="ARBA" id="ARBA00023154"/>
    </source>
</evidence>
<dbReference type="EMBL" id="CP007793">
    <property type="protein sequence ID" value="AIB10726.1"/>
    <property type="molecule type" value="Genomic_DNA"/>
</dbReference>
<evidence type="ECO:0000313" key="17">
    <source>
        <dbReference type="EMBL" id="AIB10726.1"/>
    </source>
</evidence>
<feature type="binding site" evidence="15">
    <location>
        <position position="115"/>
    </location>
    <ligand>
        <name>Zn(2+)</name>
        <dbReference type="ChEBI" id="CHEBI:29105"/>
        <label>2</label>
    </ligand>
</feature>
<comment type="function">
    <text evidence="15">Catalyzes the hydrolysis of N-succinyl-L,L-diaminopimelic acid (SDAP), forming succinate and LL-2,6-diaminopimelate (DAP), an intermediate involved in the bacterial biosynthesis of lysine and meso-diaminopimelic acid, an essential component of bacterial cell walls.</text>
</comment>
<dbReference type="HAMAP" id="MF_01690">
    <property type="entry name" value="DapE"/>
    <property type="match status" value="1"/>
</dbReference>
<sequence length="397" mass="42132">MSTAAAAPSFDPCDPVAVAQALIRCPSVTPEDGGALGVLEAALAPLGFVCHRLRFEEEGTAPVDNLYARLGTEGPNFCFAGHTDVVPPGELKGWSIDPFAAEICNGRLYGRGAVDMKGAIAAFVAAAARHVKAVKETGDAPKGSISLLITGDEEGVAINGTRKVLDWLQAKGEKLDACVVGEPTNPKALGDMIKIGRRGSMTAFLTVHGAQGHVAYPHLADNPLPRLARMLTAITAEPLDAGTPHFQPSNLELTTIDVGNPAHNVIPAQGKATLNIRFNDLHTADTLLAWLRERLDGVGGSYELDHFVSGDSFLTPPGPLTELVADAAERVTGRRPEYSTTGGTSDARFIKNFCPVVEFGLVGQTMHKVDEHTALDDLTRLTDIYGEVLRNVFDRIG</sequence>
<feature type="active site" description="Proton acceptor" evidence="15">
    <location>
        <position position="153"/>
    </location>
</feature>
<dbReference type="CDD" id="cd03891">
    <property type="entry name" value="M20_DapE_proteobac"/>
    <property type="match status" value="1"/>
</dbReference>
<evidence type="ECO:0000256" key="7">
    <source>
        <dbReference type="ARBA" id="ARBA00022723"/>
    </source>
</evidence>
<dbReference type="NCBIfam" id="NF009557">
    <property type="entry name" value="PRK13009.1"/>
    <property type="match status" value="1"/>
</dbReference>
<evidence type="ECO:0000256" key="6">
    <source>
        <dbReference type="ARBA" id="ARBA00022605"/>
    </source>
</evidence>
<reference evidence="20 22" key="2">
    <citation type="submission" date="2018-01" db="EMBL/GenBank/DDBJ databases">
        <title>Whole genome sequence of Azospirillum brasilense REC3 isolated from strawberry roots.</title>
        <authorList>
            <person name="Fontana C.A."/>
            <person name="Salazar S.M."/>
            <person name="Bassi D."/>
            <person name="Puglisi E."/>
            <person name="Lovaisa N.C."/>
            <person name="Toffoli L.M."/>
            <person name="Pedraza R."/>
            <person name="Cocconcelli P.S."/>
        </authorList>
    </citation>
    <scope>NUCLEOTIDE SEQUENCE [LARGE SCALE GENOMIC DNA]</scope>
    <source>
        <strain evidence="20 22">REC3</strain>
    </source>
</reference>
<dbReference type="GO" id="GO:0019877">
    <property type="term" value="P:diaminopimelate biosynthetic process"/>
    <property type="evidence" value="ECO:0007669"/>
    <property type="project" value="UniProtKB-UniRule"/>
</dbReference>
<evidence type="ECO:0000256" key="14">
    <source>
        <dbReference type="ARBA" id="ARBA00051301"/>
    </source>
</evidence>
<feature type="binding site" evidence="15">
    <location>
        <position position="367"/>
    </location>
    <ligand>
        <name>Zn(2+)</name>
        <dbReference type="ChEBI" id="CHEBI:29105"/>
        <label>2</label>
    </ligand>
</feature>
<dbReference type="AlphaFoldDB" id="A0A2K1G264"/>
<dbReference type="EC" id="3.5.1.18" evidence="4 15"/>
<dbReference type="InterPro" id="IPR002933">
    <property type="entry name" value="Peptidase_M20"/>
</dbReference>
<keyword evidence="11 15" id="KW-0457">Lysine biosynthesis</keyword>
<dbReference type="Proteomes" id="UP000027186">
    <property type="component" value="Chromosome"/>
</dbReference>
<dbReference type="GO" id="GO:0009014">
    <property type="term" value="F:succinyl-diaminopimelate desuccinylase activity"/>
    <property type="evidence" value="ECO:0007669"/>
    <property type="project" value="UniProtKB-UniRule"/>
</dbReference>
<evidence type="ECO:0000256" key="4">
    <source>
        <dbReference type="ARBA" id="ARBA00011921"/>
    </source>
</evidence>
<feature type="active site" evidence="15">
    <location>
        <position position="84"/>
    </location>
</feature>
<evidence type="ECO:0000313" key="24">
    <source>
        <dbReference type="Proteomes" id="UP001628281"/>
    </source>
</evidence>
<evidence type="ECO:0000256" key="2">
    <source>
        <dbReference type="ARBA" id="ARBA00006746"/>
    </source>
</evidence>
<dbReference type="SUPFAM" id="SSF53187">
    <property type="entry name" value="Zn-dependent exopeptidases"/>
    <property type="match status" value="1"/>
</dbReference>
<feature type="binding site" evidence="15">
    <location>
        <position position="82"/>
    </location>
    <ligand>
        <name>Zn(2+)</name>
        <dbReference type="ChEBI" id="CHEBI:29105"/>
        <label>1</label>
    </ligand>
</feature>
<reference evidence="19 24" key="4">
    <citation type="submission" date="2024-11" db="EMBL/GenBank/DDBJ databases">
        <title>Draft genome sequences of two bacteria associated to sugarcane roots in Colombia.</title>
        <authorList>
            <person name="Pardo-Diaz S."/>
            <person name="Masmela-Mendoza J."/>
            <person name="Delgadillo-Duran P."/>
            <person name="Bautista E.J."/>
            <person name="Rojas-Tapias D.F."/>
        </authorList>
    </citation>
    <scope>NUCLEOTIDE SEQUENCE [LARGE SCALE GENOMIC DNA]</scope>
    <source>
        <strain evidence="19 24">Ap18</strain>
    </source>
</reference>
<gene>
    <name evidence="15 19" type="primary">dapE</name>
    <name evidence="17" type="ORF">ABAZ39_01565</name>
    <name evidence="19" type="ORF">ACJ41P_05355</name>
    <name evidence="20" type="ORF">C1S70_10375</name>
    <name evidence="18" type="ORF">FH063_000190</name>
</gene>
<evidence type="ECO:0000313" key="19">
    <source>
        <dbReference type="EMBL" id="MFL7900542.1"/>
    </source>
</evidence>
<comment type="catalytic activity">
    <reaction evidence="14 15">
        <text>N-succinyl-(2S,6S)-2,6-diaminopimelate + H2O = (2S,6S)-2,6-diaminopimelate + succinate</text>
        <dbReference type="Rhea" id="RHEA:22608"/>
        <dbReference type="ChEBI" id="CHEBI:15377"/>
        <dbReference type="ChEBI" id="CHEBI:30031"/>
        <dbReference type="ChEBI" id="CHEBI:57609"/>
        <dbReference type="ChEBI" id="CHEBI:58087"/>
        <dbReference type="EC" id="3.5.1.18"/>
    </reaction>
</comment>
<dbReference type="EMBL" id="VEWN01000001">
    <property type="protein sequence ID" value="KAA1057990.1"/>
    <property type="molecule type" value="Genomic_DNA"/>
</dbReference>
<keyword evidence="6 15" id="KW-0028">Amino-acid biosynthesis</keyword>
<dbReference type="InterPro" id="IPR011650">
    <property type="entry name" value="Peptidase_M20_dimer"/>
</dbReference>
<dbReference type="OrthoDB" id="9809784at2"/>
<feature type="binding site" evidence="15">
    <location>
        <position position="154"/>
    </location>
    <ligand>
        <name>Zn(2+)</name>
        <dbReference type="ChEBI" id="CHEBI:29105"/>
        <label>2</label>
    </ligand>
</feature>
<dbReference type="Proteomes" id="UP000325333">
    <property type="component" value="Unassembled WGS sequence"/>
</dbReference>
<evidence type="ECO:0000313" key="18">
    <source>
        <dbReference type="EMBL" id="KAA1057990.1"/>
    </source>
</evidence>
<dbReference type="GO" id="GO:0009089">
    <property type="term" value="P:lysine biosynthetic process via diaminopimelate"/>
    <property type="evidence" value="ECO:0007669"/>
    <property type="project" value="UniProtKB-UniRule"/>
</dbReference>
<protein>
    <recommendedName>
        <fullName evidence="5 15">Succinyl-diaminopimelate desuccinylase</fullName>
        <shortName evidence="15">SDAP desuccinylase</shortName>
        <ecNumber evidence="4 15">3.5.1.18</ecNumber>
    </recommendedName>
    <alternativeName>
        <fullName evidence="13 15">N-succinyl-LL-2,6-diaminoheptanedioate amidohydrolase</fullName>
    </alternativeName>
</protein>
<comment type="subunit">
    <text evidence="3 15">Homodimer.</text>
</comment>
<keyword evidence="10 15" id="KW-0220">Diaminopimelate biosynthesis</keyword>
<accession>A0A2K1G264</accession>
<evidence type="ECO:0000313" key="22">
    <source>
        <dbReference type="Proteomes" id="UP000236268"/>
    </source>
</evidence>
<dbReference type="GO" id="GO:0050897">
    <property type="term" value="F:cobalt ion binding"/>
    <property type="evidence" value="ECO:0007669"/>
    <property type="project" value="UniProtKB-UniRule"/>
</dbReference>
<evidence type="ECO:0000256" key="5">
    <source>
        <dbReference type="ARBA" id="ARBA00022391"/>
    </source>
</evidence>
<dbReference type="SUPFAM" id="SSF55031">
    <property type="entry name" value="Bacterial exopeptidase dimerisation domain"/>
    <property type="match status" value="1"/>
</dbReference>
<dbReference type="EMBL" id="POWG01000009">
    <property type="protein sequence ID" value="PNQ98880.1"/>
    <property type="molecule type" value="Genomic_DNA"/>
</dbReference>
<evidence type="ECO:0000259" key="16">
    <source>
        <dbReference type="Pfam" id="PF07687"/>
    </source>
</evidence>
<evidence type="ECO:0000313" key="23">
    <source>
        <dbReference type="Proteomes" id="UP000325333"/>
    </source>
</evidence>
<organism evidence="20 22">
    <name type="scientific">Azospirillum argentinense</name>
    <dbReference type="NCBI Taxonomy" id="2970906"/>
    <lineage>
        <taxon>Bacteria</taxon>
        <taxon>Pseudomonadati</taxon>
        <taxon>Pseudomonadota</taxon>
        <taxon>Alphaproteobacteria</taxon>
        <taxon>Rhodospirillales</taxon>
        <taxon>Azospirillaceae</taxon>
        <taxon>Azospirillum</taxon>
    </lineage>
</organism>
<dbReference type="EMBL" id="JBJLSN010000005">
    <property type="protein sequence ID" value="MFL7900542.1"/>
    <property type="molecule type" value="Genomic_DNA"/>
</dbReference>
<dbReference type="Proteomes" id="UP001628281">
    <property type="component" value="Unassembled WGS sequence"/>
</dbReference>
<comment type="cofactor">
    <cofactor evidence="15">
        <name>Zn(2+)</name>
        <dbReference type="ChEBI" id="CHEBI:29105"/>
    </cofactor>
    <cofactor evidence="15">
        <name>Co(2+)</name>
        <dbReference type="ChEBI" id="CHEBI:48828"/>
    </cofactor>
    <text evidence="15">Binds 2 Zn(2+) or Co(2+) ions per subunit.</text>
</comment>
<evidence type="ECO:0000256" key="13">
    <source>
        <dbReference type="ARBA" id="ARBA00031891"/>
    </source>
</evidence>
<feature type="binding site" evidence="15">
    <location>
        <position position="115"/>
    </location>
    <ligand>
        <name>Zn(2+)</name>
        <dbReference type="ChEBI" id="CHEBI:29105"/>
        <label>1</label>
    </ligand>
</feature>
<dbReference type="UniPathway" id="UPA00034">
    <property type="reaction ID" value="UER00021"/>
</dbReference>
<evidence type="ECO:0000256" key="3">
    <source>
        <dbReference type="ARBA" id="ARBA00011738"/>
    </source>
</evidence>
<dbReference type="Gene3D" id="3.40.630.10">
    <property type="entry name" value="Zn peptidases"/>
    <property type="match status" value="2"/>
</dbReference>
<keyword evidence="8 15" id="KW-0378">Hydrolase</keyword>
<proteinExistence type="inferred from homology"/>
<keyword evidence="12 15" id="KW-0170">Cobalt</keyword>
<dbReference type="InterPro" id="IPR050072">
    <property type="entry name" value="Peptidase_M20A"/>
</dbReference>
<evidence type="ECO:0000256" key="15">
    <source>
        <dbReference type="HAMAP-Rule" id="MF_01690"/>
    </source>
</evidence>
<dbReference type="GO" id="GO:0006526">
    <property type="term" value="P:L-arginine biosynthetic process"/>
    <property type="evidence" value="ECO:0007669"/>
    <property type="project" value="TreeGrafter"/>
</dbReference>
<keyword evidence="9 15" id="KW-0862">Zinc</keyword>
<evidence type="ECO:0000256" key="12">
    <source>
        <dbReference type="ARBA" id="ARBA00023285"/>
    </source>
</evidence>
<accession>A0A060D9G8</accession>
<evidence type="ECO:0000256" key="10">
    <source>
        <dbReference type="ARBA" id="ARBA00022915"/>
    </source>
</evidence>
<dbReference type="Pfam" id="PF07687">
    <property type="entry name" value="M20_dimer"/>
    <property type="match status" value="1"/>
</dbReference>
<reference evidence="17 21" key="1">
    <citation type="journal article" date="2014" name="Genome Announc.">
        <title>Complete Genome Sequence of the Model Rhizosphere Strain Azospirillum brasilense Az39, Successfully Applied in Agriculture.</title>
        <authorList>
            <person name="Rivera D."/>
            <person name="Revale S."/>
            <person name="Molina R."/>
            <person name="Gualpa J."/>
            <person name="Puente M."/>
            <person name="Maroniche G."/>
            <person name="Paris G."/>
            <person name="Baker D."/>
            <person name="Clavijo B."/>
            <person name="McLay K."/>
            <person name="Spaepen S."/>
            <person name="Perticari A."/>
            <person name="Vazquez M."/>
            <person name="Wisniewski-Dye F."/>
            <person name="Watkins C."/>
            <person name="Martinez-Abarca F."/>
            <person name="Vanderleyden J."/>
            <person name="Cassan F."/>
        </authorList>
    </citation>
    <scope>NUCLEOTIDE SEQUENCE [LARGE SCALE GENOMIC DNA]</scope>
    <source>
        <strain evidence="17 21">Az39</strain>
    </source>
</reference>
<dbReference type="InterPro" id="IPR036264">
    <property type="entry name" value="Bact_exopeptidase_dim_dom"/>
</dbReference>
<dbReference type="Proteomes" id="UP000236268">
    <property type="component" value="Unassembled WGS sequence"/>
</dbReference>
<dbReference type="KEGG" id="abq:ABAZ39_01565"/>
<evidence type="ECO:0000256" key="8">
    <source>
        <dbReference type="ARBA" id="ARBA00022801"/>
    </source>
</evidence>
<dbReference type="GO" id="GO:0008777">
    <property type="term" value="F:acetylornithine deacetylase activity"/>
    <property type="evidence" value="ECO:0007669"/>
    <property type="project" value="TreeGrafter"/>
</dbReference>
<dbReference type="GO" id="GO:0008270">
    <property type="term" value="F:zinc ion binding"/>
    <property type="evidence" value="ECO:0007669"/>
    <property type="project" value="UniProtKB-UniRule"/>
</dbReference>
<dbReference type="PANTHER" id="PTHR43808:SF31">
    <property type="entry name" value="N-ACETYL-L-CITRULLINE DEACETYLASE"/>
    <property type="match status" value="1"/>
</dbReference>
<evidence type="ECO:0000313" key="20">
    <source>
        <dbReference type="EMBL" id="PNQ98880.1"/>
    </source>
</evidence>
<feature type="domain" description="Peptidase M20 dimerisation" evidence="16">
    <location>
        <begin position="195"/>
        <end position="299"/>
    </location>
</feature>
<reference evidence="18 23" key="3">
    <citation type="submission" date="2019-07" db="EMBL/GenBank/DDBJ databases">
        <title>Genome sequencing of the stress-tolerant strain Azospirillum brasilense Az19.</title>
        <authorList>
            <person name="Maroniche G.A."/>
            <person name="Garcia J.E."/>
            <person name="Pagnussat L."/>
            <person name="Amenta M."/>
            <person name="Creus C.M."/>
        </authorList>
    </citation>
    <scope>NUCLEOTIDE SEQUENCE [LARGE SCALE GENOMIC DNA]</scope>
    <source>
        <strain evidence="18 23">Az19</strain>
    </source>
</reference>
<evidence type="ECO:0000256" key="9">
    <source>
        <dbReference type="ARBA" id="ARBA00022833"/>
    </source>
</evidence>
<keyword evidence="24" id="KW-1185">Reference proteome</keyword>
<comment type="pathway">
    <text evidence="1 15">Amino-acid biosynthesis; L-lysine biosynthesis via DAP pathway; LL-2,6-diaminopimelate from (S)-tetrahydrodipicolinate (succinylase route): step 3/3.</text>
</comment>
<name>A0A2K1G264_9PROT</name>